<sequence length="389" mass="42044">MSAPAQPSNQPPVIRLALTLLAVAAIAGVIVGAVWGLGKVLGLLAPVLWPLAVAGVLAYLLDPVVDWIERRGVPRTRAIFLVFFFAAGLLLAVLASIVPRVVVETKQLAGKVPEYSQRLQVWGQDKLDNPPTLVKQFLPFLLPKPTEGGTEPNDATKADQQDSSPTSRTFASVLPGVTEWLGKQVDKAVLLFGILAGLALIPVYAFYFLLEKRGITENWTAYLPLRDSKLKDELAFALREVNDQLIAFFRGQVLVAMCDAVLYTVGFLAIGLNYAFLLGFVAVFLTMIPFIGAFIVVASALVLSFVQFGDVLHPLLVLVVFGVVQGLEGFVIQPKILGDRMRLHPLAIIIAVMAGTTLLGGLLGGILGIPLAAALRVLMFRYVWKRPMA</sequence>
<organism evidence="10 11">
    <name type="scientific">Candidatus Geothrix odensensis</name>
    <dbReference type="NCBI Taxonomy" id="2954440"/>
    <lineage>
        <taxon>Bacteria</taxon>
        <taxon>Pseudomonadati</taxon>
        <taxon>Acidobacteriota</taxon>
        <taxon>Holophagae</taxon>
        <taxon>Holophagales</taxon>
        <taxon>Holophagaceae</taxon>
        <taxon>Geothrix</taxon>
    </lineage>
</organism>
<feature type="transmembrane region" description="Helical" evidence="9">
    <location>
        <begin position="276"/>
        <end position="303"/>
    </location>
</feature>
<evidence type="ECO:0000256" key="7">
    <source>
        <dbReference type="ARBA" id="ARBA00023136"/>
    </source>
</evidence>
<feature type="transmembrane region" description="Helical" evidence="9">
    <location>
        <begin position="315"/>
        <end position="333"/>
    </location>
</feature>
<comment type="similarity">
    <text evidence="2">Belongs to the autoinducer-2 exporter (AI-2E) (TC 2.A.86) family.</text>
</comment>
<keyword evidence="6 9" id="KW-1133">Transmembrane helix</keyword>
<evidence type="ECO:0000256" key="9">
    <source>
        <dbReference type="SAM" id="Phobius"/>
    </source>
</evidence>
<keyword evidence="5 9" id="KW-0812">Transmembrane</keyword>
<feature type="transmembrane region" description="Helical" evidence="9">
    <location>
        <begin position="188"/>
        <end position="210"/>
    </location>
</feature>
<dbReference type="PANTHER" id="PTHR21716">
    <property type="entry name" value="TRANSMEMBRANE PROTEIN"/>
    <property type="match status" value="1"/>
</dbReference>
<dbReference type="PANTHER" id="PTHR21716:SF53">
    <property type="entry name" value="PERMEASE PERM-RELATED"/>
    <property type="match status" value="1"/>
</dbReference>
<evidence type="ECO:0000256" key="6">
    <source>
        <dbReference type="ARBA" id="ARBA00022989"/>
    </source>
</evidence>
<reference evidence="10 11" key="1">
    <citation type="submission" date="2020-10" db="EMBL/GenBank/DDBJ databases">
        <title>Connecting structure to function with the recovery of over 1000 high-quality activated sludge metagenome-assembled genomes encoding full-length rRNA genes using long-read sequencing.</title>
        <authorList>
            <person name="Singleton C.M."/>
            <person name="Petriglieri F."/>
            <person name="Kristensen J.M."/>
            <person name="Kirkegaard R.H."/>
            <person name="Michaelsen T.Y."/>
            <person name="Andersen M.H."/>
            <person name="Karst S.M."/>
            <person name="Dueholm M.S."/>
            <person name="Nielsen P.H."/>
            <person name="Albertsen M."/>
        </authorList>
    </citation>
    <scope>NUCLEOTIDE SEQUENCE [LARGE SCALE GENOMIC DNA]</scope>
    <source>
        <strain evidence="10">OdNE_18-Q3-R46-58_MAXAC.008</strain>
    </source>
</reference>
<feature type="transmembrane region" description="Helical" evidence="9">
    <location>
        <begin position="47"/>
        <end position="65"/>
    </location>
</feature>
<evidence type="ECO:0000256" key="8">
    <source>
        <dbReference type="SAM" id="MobiDB-lite"/>
    </source>
</evidence>
<evidence type="ECO:0000313" key="11">
    <source>
        <dbReference type="Proteomes" id="UP000709959"/>
    </source>
</evidence>
<keyword evidence="3" id="KW-0813">Transport</keyword>
<dbReference type="Proteomes" id="UP000709959">
    <property type="component" value="Unassembled WGS sequence"/>
</dbReference>
<accession>A0A936F380</accession>
<keyword evidence="4" id="KW-1003">Cell membrane</keyword>
<comment type="caution">
    <text evidence="10">The sequence shown here is derived from an EMBL/GenBank/DDBJ whole genome shotgun (WGS) entry which is preliminary data.</text>
</comment>
<proteinExistence type="inferred from homology"/>
<dbReference type="InterPro" id="IPR002549">
    <property type="entry name" value="AI-2E-like"/>
</dbReference>
<feature type="transmembrane region" description="Helical" evidence="9">
    <location>
        <begin position="12"/>
        <end position="35"/>
    </location>
</feature>
<keyword evidence="7 9" id="KW-0472">Membrane</keyword>
<evidence type="ECO:0000256" key="3">
    <source>
        <dbReference type="ARBA" id="ARBA00022448"/>
    </source>
</evidence>
<dbReference type="GO" id="GO:0005886">
    <property type="term" value="C:plasma membrane"/>
    <property type="evidence" value="ECO:0007669"/>
    <property type="project" value="UniProtKB-SubCell"/>
</dbReference>
<gene>
    <name evidence="10" type="ORF">IPN91_11125</name>
</gene>
<protein>
    <submittedName>
        <fullName evidence="10">AI-2E family transporter</fullName>
    </submittedName>
</protein>
<dbReference type="AlphaFoldDB" id="A0A936F380"/>
<evidence type="ECO:0000256" key="2">
    <source>
        <dbReference type="ARBA" id="ARBA00009773"/>
    </source>
</evidence>
<feature type="transmembrane region" description="Helical" evidence="9">
    <location>
        <begin position="77"/>
        <end position="98"/>
    </location>
</feature>
<evidence type="ECO:0000256" key="1">
    <source>
        <dbReference type="ARBA" id="ARBA00004651"/>
    </source>
</evidence>
<dbReference type="EMBL" id="JADKCH010000012">
    <property type="protein sequence ID" value="MBK8573176.1"/>
    <property type="molecule type" value="Genomic_DNA"/>
</dbReference>
<dbReference type="GO" id="GO:0055085">
    <property type="term" value="P:transmembrane transport"/>
    <property type="evidence" value="ECO:0007669"/>
    <property type="project" value="TreeGrafter"/>
</dbReference>
<name>A0A936F380_9BACT</name>
<feature type="transmembrane region" description="Helical" evidence="9">
    <location>
        <begin position="345"/>
        <end position="378"/>
    </location>
</feature>
<comment type="subcellular location">
    <subcellularLocation>
        <location evidence="1">Cell membrane</location>
        <topology evidence="1">Multi-pass membrane protein</topology>
    </subcellularLocation>
</comment>
<feature type="region of interest" description="Disordered" evidence="8">
    <location>
        <begin position="145"/>
        <end position="168"/>
    </location>
</feature>
<evidence type="ECO:0000256" key="5">
    <source>
        <dbReference type="ARBA" id="ARBA00022692"/>
    </source>
</evidence>
<evidence type="ECO:0000256" key="4">
    <source>
        <dbReference type="ARBA" id="ARBA00022475"/>
    </source>
</evidence>
<evidence type="ECO:0000313" key="10">
    <source>
        <dbReference type="EMBL" id="MBK8573176.1"/>
    </source>
</evidence>
<dbReference type="Pfam" id="PF01594">
    <property type="entry name" value="AI-2E_transport"/>
    <property type="match status" value="1"/>
</dbReference>